<proteinExistence type="predicted"/>
<protein>
    <submittedName>
        <fullName evidence="2">Uncharacterized protein</fullName>
    </submittedName>
</protein>
<sequence length="508" mass="56273">MAENPRSRIPVPIQRNVQRQNRTLAELRIINEIREFRVGVNARLDGVDGRLDGVNARLDTFILEQRGINETATARLNGIDARCFRGLGGGAAVNEQPNYGGNEVQLEEVGGVRISPGSSLEVNLSGGSGSTNTTTSGSASPGLIVRSCCCSKKKLLTKKPKKRLYPGAFVFKPNKLKTLFRNMHVSVRCENVSEAGENEGKKRVVSVQFIKELAKCPFGTIIYEMGHSFVHSPVCEEMLFLKRILWFAGALNKSILLHDDFDFGKLGTLELTGTPLHSNFVSILDFQKKQVALLVMSLPQQQQNRQMFGCFLVGLEDELLKSAKAGTSKLNQLHGCEHKCQFIGILGQSSFFDPEIVGECKDARLVYLSKICGGEQNSESFDACLSDEGIQKDVVRDENYFNILRQICLFIPEWRPVAQQALFGGQQRGQTLDLLNNQQQSSNTTSKTTLNFVPTDTSTSVSMMDFHALMKLNKAEAVQKIPAFALLEFSDNLKEFGCSYDALDLVEK</sequence>
<reference evidence="2" key="1">
    <citation type="submission" date="2022-11" db="UniProtKB">
        <authorList>
            <consortium name="WormBaseParasite"/>
        </authorList>
    </citation>
    <scope>IDENTIFICATION</scope>
</reference>
<dbReference type="WBParaSite" id="scf7180000422527.g9168">
    <property type="protein sequence ID" value="scf7180000422527.g9168"/>
    <property type="gene ID" value="scf7180000422527.g9168"/>
</dbReference>
<evidence type="ECO:0000313" key="2">
    <source>
        <dbReference type="WBParaSite" id="scf7180000422527.g9168"/>
    </source>
</evidence>
<dbReference type="AlphaFoldDB" id="A0A915NY15"/>
<accession>A0A915NY15</accession>
<dbReference type="Proteomes" id="UP000887560">
    <property type="component" value="Unplaced"/>
</dbReference>
<evidence type="ECO:0000313" key="1">
    <source>
        <dbReference type="Proteomes" id="UP000887560"/>
    </source>
</evidence>
<organism evidence="1 2">
    <name type="scientific">Meloidogyne floridensis</name>
    <dbReference type="NCBI Taxonomy" id="298350"/>
    <lineage>
        <taxon>Eukaryota</taxon>
        <taxon>Metazoa</taxon>
        <taxon>Ecdysozoa</taxon>
        <taxon>Nematoda</taxon>
        <taxon>Chromadorea</taxon>
        <taxon>Rhabditida</taxon>
        <taxon>Tylenchina</taxon>
        <taxon>Tylenchomorpha</taxon>
        <taxon>Tylenchoidea</taxon>
        <taxon>Meloidogynidae</taxon>
        <taxon>Meloidogyninae</taxon>
        <taxon>Meloidogyne</taxon>
    </lineage>
</organism>
<keyword evidence="1" id="KW-1185">Reference proteome</keyword>
<name>A0A915NY15_9BILA</name>